<dbReference type="AlphaFoldDB" id="A0A1R2C1Y3"/>
<reference evidence="1 2" key="1">
    <citation type="submission" date="2016-11" db="EMBL/GenBank/DDBJ databases">
        <title>The macronuclear genome of Stentor coeruleus: a giant cell with tiny introns.</title>
        <authorList>
            <person name="Slabodnick M."/>
            <person name="Ruby J.G."/>
            <person name="Reiff S.B."/>
            <person name="Swart E.C."/>
            <person name="Gosai S."/>
            <person name="Prabakaran S."/>
            <person name="Witkowska E."/>
            <person name="Larue G.E."/>
            <person name="Fisher S."/>
            <person name="Freeman R.M."/>
            <person name="Gunawardena J."/>
            <person name="Chu W."/>
            <person name="Stover N.A."/>
            <person name="Gregory B.D."/>
            <person name="Nowacki M."/>
            <person name="Derisi J."/>
            <person name="Roy S.W."/>
            <person name="Marshall W.F."/>
            <person name="Sood P."/>
        </authorList>
    </citation>
    <scope>NUCLEOTIDE SEQUENCE [LARGE SCALE GENOMIC DNA]</scope>
    <source>
        <strain evidence="1">WM001</strain>
    </source>
</reference>
<evidence type="ECO:0000313" key="1">
    <source>
        <dbReference type="EMBL" id="OMJ82996.1"/>
    </source>
</evidence>
<proteinExistence type="predicted"/>
<gene>
    <name evidence="1" type="ORF">SteCoe_16210</name>
</gene>
<evidence type="ECO:0000313" key="2">
    <source>
        <dbReference type="Proteomes" id="UP000187209"/>
    </source>
</evidence>
<dbReference type="Proteomes" id="UP000187209">
    <property type="component" value="Unassembled WGS sequence"/>
</dbReference>
<sequence length="292" mass="33453">MENKKKKSCSCFSFLRRKKSKRQTFIDKNIKNLSPAYILKNSEKNVLTESSVSTAIKQTHFINPRCSIITPLRKSLRAHRMLPSIFTYQKPTVKPNSSNNINTAHENIFPISEMPIIPVSHLFDEFKDIRQIDLFQNKIKQICVDKDLTNNNRNSDFTNEGYKDIESKRKIPKRILHTKSGSRVLKNLIERLPRKSCNFSPVQSPGLSYRDKFSQSPLMESLTISPIKLIVQAEDCNDIKVILENFEIGKNSPGDVGGNTDRPKRMPNLKPAAPFYFAKKGVIPTFHMDNKA</sequence>
<comment type="caution">
    <text evidence="1">The sequence shown here is derived from an EMBL/GenBank/DDBJ whole genome shotgun (WGS) entry which is preliminary data.</text>
</comment>
<organism evidence="1 2">
    <name type="scientific">Stentor coeruleus</name>
    <dbReference type="NCBI Taxonomy" id="5963"/>
    <lineage>
        <taxon>Eukaryota</taxon>
        <taxon>Sar</taxon>
        <taxon>Alveolata</taxon>
        <taxon>Ciliophora</taxon>
        <taxon>Postciliodesmatophora</taxon>
        <taxon>Heterotrichea</taxon>
        <taxon>Heterotrichida</taxon>
        <taxon>Stentoridae</taxon>
        <taxon>Stentor</taxon>
    </lineage>
</organism>
<name>A0A1R2C1Y3_9CILI</name>
<protein>
    <submittedName>
        <fullName evidence="1">Uncharacterized protein</fullName>
    </submittedName>
</protein>
<accession>A0A1R2C1Y3</accession>
<dbReference type="EMBL" id="MPUH01000320">
    <property type="protein sequence ID" value="OMJ82996.1"/>
    <property type="molecule type" value="Genomic_DNA"/>
</dbReference>
<keyword evidence="2" id="KW-1185">Reference proteome</keyword>